<sequence>MEKKFDSWKESIKRSLGRKAGKDTALELRKHGKAERTQPQQQGVEQERTQQQDQKLQETEDLLGHAMKHGTWKTLKRSLGRRLGLHVRDELQEDGVDGKQQQHRHSLGDPPARLVQDVLSAGLNHEECATFAAPAAPEDFQAATPATTVPARYKVRRARLTGSEGRTRLAVRSNGAAQLHSGVVQNTPSTPRTLPPHRGHRDLGTTPTTPGYPHPLEIALPVPKGRRKFATWSPGRKLFWCCDQHASTSGAHSLLQCSKDLRPGTPQNESEGVHGKGAAEVVAARLEDGFRWPSSADPGLLEPTLFKPVEGVVAERQVGVEAGVERSQDEEEDDVDLLPSQSSSRIPGQKKAMLPAHDQTGAGAPEEAEEEVAEVAQHLRLGLGEEIAQAAAQHHTDAGAAADEHGQEKTEALPDDAMNEELNMQQIQASIASL</sequence>
<organism evidence="2 3">
    <name type="scientific">Didymella heteroderae</name>
    <dbReference type="NCBI Taxonomy" id="1769908"/>
    <lineage>
        <taxon>Eukaryota</taxon>
        <taxon>Fungi</taxon>
        <taxon>Dikarya</taxon>
        <taxon>Ascomycota</taxon>
        <taxon>Pezizomycotina</taxon>
        <taxon>Dothideomycetes</taxon>
        <taxon>Pleosporomycetidae</taxon>
        <taxon>Pleosporales</taxon>
        <taxon>Pleosporineae</taxon>
        <taxon>Didymellaceae</taxon>
        <taxon>Didymella</taxon>
    </lineage>
</organism>
<feature type="compositionally biased region" description="Basic and acidic residues" evidence="1">
    <location>
        <begin position="20"/>
        <end position="29"/>
    </location>
</feature>
<feature type="compositionally biased region" description="Basic and acidic residues" evidence="1">
    <location>
        <begin position="394"/>
        <end position="410"/>
    </location>
</feature>
<feature type="compositionally biased region" description="Low complexity" evidence="1">
    <location>
        <begin position="204"/>
        <end position="215"/>
    </location>
</feature>
<feature type="compositionally biased region" description="Basic and acidic residues" evidence="1">
    <location>
        <begin position="1"/>
        <end position="13"/>
    </location>
</feature>
<evidence type="ECO:0000313" key="3">
    <source>
        <dbReference type="Proteomes" id="UP000758155"/>
    </source>
</evidence>
<dbReference type="OrthoDB" id="10639766at2759"/>
<dbReference type="Proteomes" id="UP000758155">
    <property type="component" value="Unassembled WGS sequence"/>
</dbReference>
<proteinExistence type="predicted"/>
<feature type="compositionally biased region" description="Polar residues" evidence="1">
    <location>
        <begin position="183"/>
        <end position="192"/>
    </location>
</feature>
<feature type="region of interest" description="Disordered" evidence="1">
    <location>
        <begin position="321"/>
        <end position="371"/>
    </location>
</feature>
<keyword evidence="3" id="KW-1185">Reference proteome</keyword>
<dbReference type="AlphaFoldDB" id="A0A9P4WJ25"/>
<evidence type="ECO:0000256" key="1">
    <source>
        <dbReference type="SAM" id="MobiDB-lite"/>
    </source>
</evidence>
<accession>A0A9P4WJ25</accession>
<evidence type="ECO:0000313" key="2">
    <source>
        <dbReference type="EMBL" id="KAF3033577.1"/>
    </source>
</evidence>
<comment type="caution">
    <text evidence="2">The sequence shown here is derived from an EMBL/GenBank/DDBJ whole genome shotgun (WGS) entry which is preliminary data.</text>
</comment>
<gene>
    <name evidence="2" type="ORF">E8E12_004829</name>
</gene>
<feature type="compositionally biased region" description="Basic and acidic residues" evidence="1">
    <location>
        <begin position="45"/>
        <end position="55"/>
    </location>
</feature>
<dbReference type="EMBL" id="SWKV01000079">
    <property type="protein sequence ID" value="KAF3033577.1"/>
    <property type="molecule type" value="Genomic_DNA"/>
</dbReference>
<feature type="region of interest" description="Disordered" evidence="1">
    <location>
        <begin position="1"/>
        <end position="55"/>
    </location>
</feature>
<reference evidence="2" key="1">
    <citation type="submission" date="2019-04" db="EMBL/GenBank/DDBJ databases">
        <title>Sequencing of skin fungus with MAO and IRED activity.</title>
        <authorList>
            <person name="Marsaioli A.J."/>
            <person name="Bonatto J.M.C."/>
            <person name="Reis Junior O."/>
        </authorList>
    </citation>
    <scope>NUCLEOTIDE SEQUENCE</scope>
    <source>
        <strain evidence="2">28M1</strain>
    </source>
</reference>
<feature type="region of interest" description="Disordered" evidence="1">
    <location>
        <begin position="182"/>
        <end position="217"/>
    </location>
</feature>
<name>A0A9P4WJ25_9PLEO</name>
<feature type="region of interest" description="Disordered" evidence="1">
    <location>
        <begin position="389"/>
        <end position="410"/>
    </location>
</feature>
<protein>
    <submittedName>
        <fullName evidence="2">Uncharacterized protein</fullName>
    </submittedName>
</protein>